<reference evidence="3 4" key="1">
    <citation type="submission" date="2011-08" db="EMBL/GenBank/DDBJ databases">
        <authorList>
            <person name="Weinstock G."/>
            <person name="Sodergren E."/>
            <person name="Clifton S."/>
            <person name="Fulton L."/>
            <person name="Fulton B."/>
            <person name="Courtney L."/>
            <person name="Fronick C."/>
            <person name="Harrison M."/>
            <person name="Strong C."/>
            <person name="Farmer C."/>
            <person name="Delahaunty K."/>
            <person name="Markovic C."/>
            <person name="Hall O."/>
            <person name="Minx P."/>
            <person name="Tomlinson C."/>
            <person name="Mitreva M."/>
            <person name="Hou S."/>
            <person name="Chen J."/>
            <person name="Wollam A."/>
            <person name="Pepin K.H."/>
            <person name="Johnson M."/>
            <person name="Bhonagiri V."/>
            <person name="Zhang X."/>
            <person name="Suruliraj S."/>
            <person name="Warren W."/>
            <person name="Chinwalla A."/>
            <person name="Mardis E.R."/>
            <person name="Wilson R.K."/>
        </authorList>
    </citation>
    <scope>NUCLEOTIDE SEQUENCE [LARGE SCALE GENOMIC DNA]</scope>
    <source>
        <strain evidence="3 4">ATCC 33091</strain>
    </source>
</reference>
<dbReference type="Gene3D" id="3.40.190.10">
    <property type="entry name" value="Periplasmic binding protein-like II"/>
    <property type="match status" value="2"/>
</dbReference>
<dbReference type="Pfam" id="PF00497">
    <property type="entry name" value="SBP_bac_3"/>
    <property type="match status" value="1"/>
</dbReference>
<keyword evidence="4" id="KW-1185">Reference proteome</keyword>
<evidence type="ECO:0000313" key="3">
    <source>
        <dbReference type="EMBL" id="EHN62275.1"/>
    </source>
</evidence>
<name>A0AB72ZBF0_LISIO</name>
<gene>
    <name evidence="3" type="ORF">HMPREF0557_00830</name>
</gene>
<sequence>MPHYSEYLAGHKKGGERMKKKYGVLALALVAALTLSACGAKDEPEAANKKVQTITVGTGTQFPNVCFLDENGKLTGYDVELVKEIDKRLPGYKFKFKTMDFSNLLVSLGAGKVDIVAHQMEKSKEREKKFLFNDVAYNNFPLQLTVLDSNNSINGTKDLAGKRVITSATSNGALVLKKINEEQGNNFEIAYEGQGSNDAANQLKTGRADATISTPFAVDFQNKTSPIKEKVVGDVLSNAKVYFMLGKNKTELSKDVDKALQSIIDDGTLKKLSEKWLGADYSKEQY</sequence>
<comment type="caution">
    <text evidence="3">The sequence shown here is derived from an EMBL/GenBank/DDBJ whole genome shotgun (WGS) entry which is preliminary data.</text>
</comment>
<dbReference type="InterPro" id="IPR001638">
    <property type="entry name" value="Solute-binding_3/MltF_N"/>
</dbReference>
<dbReference type="CDD" id="cd13710">
    <property type="entry name" value="PBP2_TcyK"/>
    <property type="match status" value="1"/>
</dbReference>
<dbReference type="PANTHER" id="PTHR35936">
    <property type="entry name" value="MEMBRANE-BOUND LYTIC MUREIN TRANSGLYCOSYLASE F"/>
    <property type="match status" value="1"/>
</dbReference>
<feature type="domain" description="Solute-binding protein family 3/N-terminal" evidence="2">
    <location>
        <begin position="53"/>
        <end position="280"/>
    </location>
</feature>
<keyword evidence="1" id="KW-0732">Signal</keyword>
<dbReference type="AlphaFoldDB" id="A0AB72ZBF0"/>
<evidence type="ECO:0000259" key="2">
    <source>
        <dbReference type="SMART" id="SM00062"/>
    </source>
</evidence>
<dbReference type="SUPFAM" id="SSF53850">
    <property type="entry name" value="Periplasmic binding protein-like II"/>
    <property type="match status" value="1"/>
</dbReference>
<organism evidence="3 4">
    <name type="scientific">Listeria innocua ATCC 33091</name>
    <dbReference type="NCBI Taxonomy" id="1002366"/>
    <lineage>
        <taxon>Bacteria</taxon>
        <taxon>Bacillati</taxon>
        <taxon>Bacillota</taxon>
        <taxon>Bacilli</taxon>
        <taxon>Bacillales</taxon>
        <taxon>Listeriaceae</taxon>
        <taxon>Listeria</taxon>
    </lineage>
</organism>
<dbReference type="SMART" id="SM00062">
    <property type="entry name" value="PBPb"/>
    <property type="match status" value="1"/>
</dbReference>
<evidence type="ECO:0000313" key="4">
    <source>
        <dbReference type="Proteomes" id="UP000003597"/>
    </source>
</evidence>
<dbReference type="Proteomes" id="UP000003597">
    <property type="component" value="Unassembled WGS sequence"/>
</dbReference>
<proteinExistence type="predicted"/>
<protein>
    <submittedName>
        <fullName evidence="3">ABC transporter, substrate-binding protein, family 3</fullName>
    </submittedName>
</protein>
<dbReference type="PANTHER" id="PTHR35936:SF18">
    <property type="entry name" value="L-CYSTINE-BINDING PROTEIN TCYJ"/>
    <property type="match status" value="1"/>
</dbReference>
<evidence type="ECO:0000256" key="1">
    <source>
        <dbReference type="ARBA" id="ARBA00022729"/>
    </source>
</evidence>
<dbReference type="EMBL" id="AGCN01000014">
    <property type="protein sequence ID" value="EHN62275.1"/>
    <property type="molecule type" value="Genomic_DNA"/>
</dbReference>
<accession>A0AB72ZBF0</accession>